<dbReference type="SUPFAM" id="SSF46785">
    <property type="entry name" value="Winged helix' DNA-binding domain"/>
    <property type="match status" value="1"/>
</dbReference>
<evidence type="ECO:0000256" key="3">
    <source>
        <dbReference type="ARBA" id="ARBA00023163"/>
    </source>
</evidence>
<dbReference type="InterPro" id="IPR036388">
    <property type="entry name" value="WH-like_DNA-bd_sf"/>
</dbReference>
<dbReference type="Gene3D" id="3.40.50.1360">
    <property type="match status" value="1"/>
</dbReference>
<protein>
    <submittedName>
        <fullName evidence="5">DeoR family transcriptional regulator</fullName>
    </submittedName>
</protein>
<dbReference type="Proteomes" id="UP000248863">
    <property type="component" value="Unassembled WGS sequence"/>
</dbReference>
<dbReference type="InterPro" id="IPR036390">
    <property type="entry name" value="WH_DNA-bd_sf"/>
</dbReference>
<dbReference type="InterPro" id="IPR014036">
    <property type="entry name" value="DeoR-like_C"/>
</dbReference>
<evidence type="ECO:0000256" key="2">
    <source>
        <dbReference type="ARBA" id="ARBA00023125"/>
    </source>
</evidence>
<dbReference type="PROSITE" id="PS51000">
    <property type="entry name" value="HTH_DEOR_2"/>
    <property type="match status" value="1"/>
</dbReference>
<feature type="domain" description="HTH deoR-type" evidence="4">
    <location>
        <begin position="3"/>
        <end position="58"/>
    </location>
</feature>
<dbReference type="PROSITE" id="PS00894">
    <property type="entry name" value="HTH_DEOR_1"/>
    <property type="match status" value="1"/>
</dbReference>
<keyword evidence="3" id="KW-0804">Transcription</keyword>
<dbReference type="PANTHER" id="PTHR30363">
    <property type="entry name" value="HTH-TYPE TRANSCRIPTIONAL REGULATOR SRLR-RELATED"/>
    <property type="match status" value="1"/>
</dbReference>
<evidence type="ECO:0000256" key="1">
    <source>
        <dbReference type="ARBA" id="ARBA00023015"/>
    </source>
</evidence>
<name>A0A327KP44_9BRAD</name>
<evidence type="ECO:0000259" key="4">
    <source>
        <dbReference type="PROSITE" id="PS51000"/>
    </source>
</evidence>
<evidence type="ECO:0000313" key="6">
    <source>
        <dbReference type="Proteomes" id="UP000248863"/>
    </source>
</evidence>
<dbReference type="Gene3D" id="1.10.10.10">
    <property type="entry name" value="Winged helix-like DNA-binding domain superfamily/Winged helix DNA-binding domain"/>
    <property type="match status" value="1"/>
</dbReference>
<keyword evidence="1" id="KW-0805">Transcription regulation</keyword>
<evidence type="ECO:0000313" key="5">
    <source>
        <dbReference type="EMBL" id="RAI39102.1"/>
    </source>
</evidence>
<dbReference type="InterPro" id="IPR037171">
    <property type="entry name" value="NagB/RpiA_transferase-like"/>
</dbReference>
<dbReference type="GO" id="GO:0003677">
    <property type="term" value="F:DNA binding"/>
    <property type="evidence" value="ECO:0007669"/>
    <property type="project" value="UniProtKB-KW"/>
</dbReference>
<proteinExistence type="predicted"/>
<keyword evidence="2" id="KW-0238">DNA-binding</keyword>
<dbReference type="InterPro" id="IPR001034">
    <property type="entry name" value="DeoR_HTH"/>
</dbReference>
<dbReference type="SMART" id="SM01134">
    <property type="entry name" value="DeoRC"/>
    <property type="match status" value="1"/>
</dbReference>
<reference evidence="5 6" key="1">
    <citation type="submission" date="2017-07" db="EMBL/GenBank/DDBJ databases">
        <title>Draft Genome Sequences of Select Purple Nonsulfur Bacteria.</title>
        <authorList>
            <person name="Lasarre B."/>
            <person name="Mckinlay J.B."/>
        </authorList>
    </citation>
    <scope>NUCLEOTIDE SEQUENCE [LARGE SCALE GENOMIC DNA]</scope>
    <source>
        <strain evidence="5 6">DSM 11907</strain>
    </source>
</reference>
<accession>A0A327KP44</accession>
<sequence length="270" mass="28874">MRRRREREQQILDLIRSGEENVEELARRLDVSLSTIRRDLQRLSDTGAVTRTYGGAILSRAAPEATLSSREHINLQAKQAIADAAAALVQDGERVLLDVGSTVEALGLRLKERTLSIVTNNLALVPVFSQSETITLTVLGGTVRSISMGTFGPLAELAVRRLTADKLFLGADGVVAGRGLCEATQEQVALKEAMVNQAGAVFLLADSSKLGNAHQPAWLPLMRPWTLVTDAGATEAQLAPFRALPGVTVVIAPAEPSPRPAAEDLEDALD</sequence>
<keyword evidence="6" id="KW-1185">Reference proteome</keyword>
<organism evidence="5 6">
    <name type="scientific">Rhodoplanes elegans</name>
    <dbReference type="NCBI Taxonomy" id="29408"/>
    <lineage>
        <taxon>Bacteria</taxon>
        <taxon>Pseudomonadati</taxon>
        <taxon>Pseudomonadota</taxon>
        <taxon>Alphaproteobacteria</taxon>
        <taxon>Hyphomicrobiales</taxon>
        <taxon>Nitrobacteraceae</taxon>
        <taxon>Rhodoplanes</taxon>
    </lineage>
</organism>
<dbReference type="InterPro" id="IPR050313">
    <property type="entry name" value="Carb_Metab_HTH_regulators"/>
</dbReference>
<dbReference type="SUPFAM" id="SSF100950">
    <property type="entry name" value="NagB/RpiA/CoA transferase-like"/>
    <property type="match status" value="1"/>
</dbReference>
<dbReference type="EMBL" id="NPEU01000090">
    <property type="protein sequence ID" value="RAI39102.1"/>
    <property type="molecule type" value="Genomic_DNA"/>
</dbReference>
<dbReference type="AlphaFoldDB" id="A0A327KP44"/>
<gene>
    <name evidence="5" type="ORF">CH338_10505</name>
</gene>
<dbReference type="InterPro" id="IPR018356">
    <property type="entry name" value="Tscrpt_reg_HTH_DeoR_CS"/>
</dbReference>
<dbReference type="RefSeq" id="WP_111357050.1">
    <property type="nucleotide sequence ID" value="NZ_NHSK01000208.1"/>
</dbReference>
<dbReference type="GO" id="GO:0003700">
    <property type="term" value="F:DNA-binding transcription factor activity"/>
    <property type="evidence" value="ECO:0007669"/>
    <property type="project" value="InterPro"/>
</dbReference>
<dbReference type="OrthoDB" id="31600at2"/>
<dbReference type="Pfam" id="PF08220">
    <property type="entry name" value="HTH_DeoR"/>
    <property type="match status" value="1"/>
</dbReference>
<dbReference type="SMART" id="SM00420">
    <property type="entry name" value="HTH_DEOR"/>
    <property type="match status" value="1"/>
</dbReference>
<dbReference type="Pfam" id="PF00455">
    <property type="entry name" value="DeoRC"/>
    <property type="match status" value="1"/>
</dbReference>
<dbReference type="PRINTS" id="PR00037">
    <property type="entry name" value="HTHLACR"/>
</dbReference>
<comment type="caution">
    <text evidence="5">The sequence shown here is derived from an EMBL/GenBank/DDBJ whole genome shotgun (WGS) entry which is preliminary data.</text>
</comment>
<dbReference type="CDD" id="cd00090">
    <property type="entry name" value="HTH_ARSR"/>
    <property type="match status" value="1"/>
</dbReference>
<dbReference type="InterPro" id="IPR011991">
    <property type="entry name" value="ArsR-like_HTH"/>
</dbReference>
<dbReference type="PANTHER" id="PTHR30363:SF44">
    <property type="entry name" value="AGA OPERON TRANSCRIPTIONAL REPRESSOR-RELATED"/>
    <property type="match status" value="1"/>
</dbReference>